<dbReference type="Proteomes" id="UP000000763">
    <property type="component" value="Chromosome 2"/>
</dbReference>
<name>Q6YZ55_ORYSJ</name>
<dbReference type="EMBL" id="AP005538">
    <property type="protein sequence ID" value="BAD17374.1"/>
    <property type="molecule type" value="Genomic_DNA"/>
</dbReference>
<accession>Q6YZ55</accession>
<evidence type="ECO:0000313" key="2">
    <source>
        <dbReference type="EMBL" id="BAD17156.1"/>
    </source>
</evidence>
<gene>
    <name evidence="2" type="ORF">OJ1448_G06.41</name>
    <name evidence="3" type="ORF">OSJNBb0013K01.22</name>
</gene>
<reference evidence="4" key="3">
    <citation type="journal article" date="2005" name="Nature">
        <title>The map-based sequence of the rice genome.</title>
        <authorList>
            <consortium name="International rice genome sequencing project (IRGSP)"/>
            <person name="Matsumoto T."/>
            <person name="Wu J."/>
            <person name="Kanamori H."/>
            <person name="Katayose Y."/>
            <person name="Fujisawa M."/>
            <person name="Namiki N."/>
            <person name="Mizuno H."/>
            <person name="Yamamoto K."/>
            <person name="Antonio B.A."/>
            <person name="Baba T."/>
            <person name="Sakata K."/>
            <person name="Nagamura Y."/>
            <person name="Aoki H."/>
            <person name="Arikawa K."/>
            <person name="Arita K."/>
            <person name="Bito T."/>
            <person name="Chiden Y."/>
            <person name="Fujitsuka N."/>
            <person name="Fukunaka R."/>
            <person name="Hamada M."/>
            <person name="Harada C."/>
            <person name="Hayashi A."/>
            <person name="Hijishita S."/>
            <person name="Honda M."/>
            <person name="Hosokawa S."/>
            <person name="Ichikawa Y."/>
            <person name="Idonuma A."/>
            <person name="Iijima M."/>
            <person name="Ikeda M."/>
            <person name="Ikeno M."/>
            <person name="Ito K."/>
            <person name="Ito S."/>
            <person name="Ito T."/>
            <person name="Ito Y."/>
            <person name="Ito Y."/>
            <person name="Iwabuchi A."/>
            <person name="Kamiya K."/>
            <person name="Karasawa W."/>
            <person name="Kurita K."/>
            <person name="Katagiri S."/>
            <person name="Kikuta A."/>
            <person name="Kobayashi H."/>
            <person name="Kobayashi N."/>
            <person name="Machita K."/>
            <person name="Maehara T."/>
            <person name="Masukawa M."/>
            <person name="Mizubayashi T."/>
            <person name="Mukai Y."/>
            <person name="Nagasaki H."/>
            <person name="Nagata Y."/>
            <person name="Naito S."/>
            <person name="Nakashima M."/>
            <person name="Nakama Y."/>
            <person name="Nakamichi Y."/>
            <person name="Nakamura M."/>
            <person name="Meguro A."/>
            <person name="Negishi M."/>
            <person name="Ohta I."/>
            <person name="Ohta T."/>
            <person name="Okamoto M."/>
            <person name="Ono N."/>
            <person name="Saji S."/>
            <person name="Sakaguchi M."/>
            <person name="Sakai K."/>
            <person name="Shibata M."/>
            <person name="Shimokawa T."/>
            <person name="Song J."/>
            <person name="Takazaki Y."/>
            <person name="Terasawa K."/>
            <person name="Tsugane M."/>
            <person name="Tsuji K."/>
            <person name="Ueda S."/>
            <person name="Waki K."/>
            <person name="Yamagata H."/>
            <person name="Yamamoto M."/>
            <person name="Yamamoto S."/>
            <person name="Yamane H."/>
            <person name="Yoshiki S."/>
            <person name="Yoshihara R."/>
            <person name="Yukawa K."/>
            <person name="Zhong H."/>
            <person name="Yano M."/>
            <person name="Yuan Q."/>
            <person name="Ouyang S."/>
            <person name="Liu J."/>
            <person name="Jones K.M."/>
            <person name="Gansberger K."/>
            <person name="Moffat K."/>
            <person name="Hill J."/>
            <person name="Bera J."/>
            <person name="Fadrosh D."/>
            <person name="Jin S."/>
            <person name="Johri S."/>
            <person name="Kim M."/>
            <person name="Overton L."/>
            <person name="Reardon M."/>
            <person name="Tsitrin T."/>
            <person name="Vuong H."/>
            <person name="Weaver B."/>
            <person name="Ciecko A."/>
            <person name="Tallon L."/>
            <person name="Jackson J."/>
            <person name="Pai G."/>
            <person name="Aken S.V."/>
            <person name="Utterback T."/>
            <person name="Reidmuller S."/>
            <person name="Feldblyum T."/>
            <person name="Hsiao J."/>
            <person name="Zismann V."/>
            <person name="Iobst S."/>
            <person name="de Vazeille A.R."/>
            <person name="Buell C.R."/>
            <person name="Ying K."/>
            <person name="Li Y."/>
            <person name="Lu T."/>
            <person name="Huang Y."/>
            <person name="Zhao Q."/>
            <person name="Feng Q."/>
            <person name="Zhang L."/>
            <person name="Zhu J."/>
            <person name="Weng Q."/>
            <person name="Mu J."/>
            <person name="Lu Y."/>
            <person name="Fan D."/>
            <person name="Liu Y."/>
            <person name="Guan J."/>
            <person name="Zhang Y."/>
            <person name="Yu S."/>
            <person name="Liu X."/>
            <person name="Zhang Y."/>
            <person name="Hong G."/>
            <person name="Han B."/>
            <person name="Choisne N."/>
            <person name="Demange N."/>
            <person name="Orjeda G."/>
            <person name="Samain S."/>
            <person name="Cattolico L."/>
            <person name="Pelletier E."/>
            <person name="Couloux A."/>
            <person name="Segurens B."/>
            <person name="Wincker P."/>
            <person name="D'Hont A."/>
            <person name="Scarpelli C."/>
            <person name="Weissenbach J."/>
            <person name="Salanoubat M."/>
            <person name="Quetier F."/>
            <person name="Yu Y."/>
            <person name="Kim H.R."/>
            <person name="Rambo T."/>
            <person name="Currie J."/>
            <person name="Collura K."/>
            <person name="Luo M."/>
            <person name="Yang T."/>
            <person name="Ammiraju J.S.S."/>
            <person name="Engler F."/>
            <person name="Soderlund C."/>
            <person name="Wing R.A."/>
            <person name="Palmer L.E."/>
            <person name="de la Bastide M."/>
            <person name="Spiegel L."/>
            <person name="Nascimento L."/>
            <person name="Zutavern T."/>
            <person name="O'Shaughnessy A."/>
            <person name="Dike S."/>
            <person name="Dedhia N."/>
            <person name="Preston R."/>
            <person name="Balija V."/>
            <person name="McCombie W.R."/>
            <person name="Chow T."/>
            <person name="Chen H."/>
            <person name="Chung M."/>
            <person name="Chen C."/>
            <person name="Shaw J."/>
            <person name="Wu H."/>
            <person name="Hsiao K."/>
            <person name="Chao Y."/>
            <person name="Chu M."/>
            <person name="Cheng C."/>
            <person name="Hour A."/>
            <person name="Lee P."/>
            <person name="Lin S."/>
            <person name="Lin Y."/>
            <person name="Liou J."/>
            <person name="Liu S."/>
            <person name="Hsing Y."/>
            <person name="Raghuvanshi S."/>
            <person name="Mohanty A."/>
            <person name="Bharti A.K."/>
            <person name="Gaur A."/>
            <person name="Gupta V."/>
            <person name="Kumar D."/>
            <person name="Ravi V."/>
            <person name="Vij S."/>
            <person name="Kapur A."/>
            <person name="Khurana P."/>
            <person name="Khurana P."/>
            <person name="Khurana J.P."/>
            <person name="Tyagi A.K."/>
            <person name="Gaikwad K."/>
            <person name="Singh A."/>
            <person name="Dalal V."/>
            <person name="Srivastava S."/>
            <person name="Dixit A."/>
            <person name="Pal A.K."/>
            <person name="Ghazi I.A."/>
            <person name="Yadav M."/>
            <person name="Pandit A."/>
            <person name="Bhargava A."/>
            <person name="Sureshbabu K."/>
            <person name="Batra K."/>
            <person name="Sharma T.R."/>
            <person name="Mohapatra T."/>
            <person name="Singh N.K."/>
            <person name="Messing J."/>
            <person name="Nelson A.B."/>
            <person name="Fuks G."/>
            <person name="Kavchok S."/>
            <person name="Keizer G."/>
            <person name="Linton E."/>
            <person name="Llaca V."/>
            <person name="Song R."/>
            <person name="Tanyolac B."/>
            <person name="Young S."/>
            <person name="Ho-Il K."/>
            <person name="Hahn J.H."/>
            <person name="Sangsakoo G."/>
            <person name="Vanavichit A."/>
            <person name="de Mattos Luiz.A.T."/>
            <person name="Zimmer P.D."/>
            <person name="Malone G."/>
            <person name="Dellagostin O."/>
            <person name="de Oliveira A.C."/>
            <person name="Bevan M."/>
            <person name="Bancroft I."/>
            <person name="Minx P."/>
            <person name="Cordum H."/>
            <person name="Wilson R."/>
            <person name="Cheng Z."/>
            <person name="Jin W."/>
            <person name="Jiang J."/>
            <person name="Leong S.A."/>
            <person name="Iwama H."/>
            <person name="Gojobori T."/>
            <person name="Itoh T."/>
            <person name="Niimura Y."/>
            <person name="Fujii Y."/>
            <person name="Habara T."/>
            <person name="Sakai H."/>
            <person name="Sato Y."/>
            <person name="Wilson G."/>
            <person name="Kumar K."/>
            <person name="McCouch S."/>
            <person name="Juretic N."/>
            <person name="Hoen D."/>
            <person name="Wright S."/>
            <person name="Bruskiewich R."/>
            <person name="Bureau T."/>
            <person name="Miyao A."/>
            <person name="Hirochika H."/>
            <person name="Nishikawa T."/>
            <person name="Kadowaki K."/>
            <person name="Sugiura M."/>
            <person name="Burr B."/>
            <person name="Sasaki T."/>
        </authorList>
    </citation>
    <scope>NUCLEOTIDE SEQUENCE [LARGE SCALE GENOMIC DNA]</scope>
    <source>
        <strain evidence="4">cv. Nipponbare</strain>
    </source>
</reference>
<feature type="compositionally biased region" description="Low complexity" evidence="1">
    <location>
        <begin position="10"/>
        <end position="19"/>
    </location>
</feature>
<proteinExistence type="predicted"/>
<reference evidence="3" key="2">
    <citation type="submission" date="2002-07" db="EMBL/GenBank/DDBJ databases">
        <title>Oryza sativa nipponbare(GA3) genomic DNA, chromosome 2, BAC clone:OSJNBb0013K01.</title>
        <authorList>
            <person name="Sasaki T."/>
            <person name="Matsumoto T."/>
            <person name="Katayose Y."/>
        </authorList>
    </citation>
    <scope>NUCLEOTIDE SEQUENCE</scope>
</reference>
<protein>
    <submittedName>
        <fullName evidence="3">Uncharacterized protein</fullName>
    </submittedName>
</protein>
<sequence>MAGGGGSPAVGGEAPAAAPDSRGWRTAVGRRWWRGHLAADGSRRMEGGGGGEGRGGGGWPRGLAGAVDALWPAGEAGSGAVGRWRLGIAGMPEPLAASGADKAERWRTGMGSQQRRVGM</sequence>
<reference evidence="4" key="4">
    <citation type="journal article" date="2008" name="Nucleic Acids Res.">
        <title>The rice annotation project database (RAP-DB): 2008 update.</title>
        <authorList>
            <consortium name="The rice annotation project (RAP)"/>
        </authorList>
    </citation>
    <scope>GENOME REANNOTATION</scope>
    <source>
        <strain evidence="4">cv. Nipponbare</strain>
    </source>
</reference>
<evidence type="ECO:0000256" key="1">
    <source>
        <dbReference type="SAM" id="MobiDB-lite"/>
    </source>
</evidence>
<feature type="region of interest" description="Disordered" evidence="1">
    <location>
        <begin position="95"/>
        <end position="119"/>
    </location>
</feature>
<feature type="compositionally biased region" description="Polar residues" evidence="1">
    <location>
        <begin position="110"/>
        <end position="119"/>
    </location>
</feature>
<organism evidence="3 4">
    <name type="scientific">Oryza sativa subsp. japonica</name>
    <name type="common">Rice</name>
    <dbReference type="NCBI Taxonomy" id="39947"/>
    <lineage>
        <taxon>Eukaryota</taxon>
        <taxon>Viridiplantae</taxon>
        <taxon>Streptophyta</taxon>
        <taxon>Embryophyta</taxon>
        <taxon>Tracheophyta</taxon>
        <taxon>Spermatophyta</taxon>
        <taxon>Magnoliopsida</taxon>
        <taxon>Liliopsida</taxon>
        <taxon>Poales</taxon>
        <taxon>Poaceae</taxon>
        <taxon>BOP clade</taxon>
        <taxon>Oryzoideae</taxon>
        <taxon>Oryzeae</taxon>
        <taxon>Oryzinae</taxon>
        <taxon>Oryza</taxon>
        <taxon>Oryza sativa</taxon>
    </lineage>
</organism>
<feature type="compositionally biased region" description="Gly residues" evidence="1">
    <location>
        <begin position="47"/>
        <end position="60"/>
    </location>
</feature>
<dbReference type="AlphaFoldDB" id="Q6YZ55"/>
<dbReference type="EMBL" id="AP004853">
    <property type="protein sequence ID" value="BAD17156.1"/>
    <property type="molecule type" value="Genomic_DNA"/>
</dbReference>
<evidence type="ECO:0000313" key="4">
    <source>
        <dbReference type="Proteomes" id="UP000000763"/>
    </source>
</evidence>
<feature type="region of interest" description="Disordered" evidence="1">
    <location>
        <begin position="1"/>
        <end position="60"/>
    </location>
</feature>
<reference evidence="2" key="1">
    <citation type="submission" date="2002-03" db="EMBL/GenBank/DDBJ databases">
        <title>Oryza sativa nipponbare(GA3) genomic DNA, chromosome 2, BAC clone:OJ1448_G06.</title>
        <authorList>
            <person name="Sasaki T."/>
            <person name="Matsumoto T."/>
            <person name="Yamamoto K."/>
        </authorList>
    </citation>
    <scope>NUCLEOTIDE SEQUENCE</scope>
</reference>
<evidence type="ECO:0000313" key="3">
    <source>
        <dbReference type="EMBL" id="BAD17374.1"/>
    </source>
</evidence>